<accession>A0ABQ4LKC5</accession>
<sequence length="56" mass="6485">MQFEDGGIYVVNYIFEDAAKGQIRAYSFWENDFLLEPPLRLGNNHTITANYMKGII</sequence>
<evidence type="ECO:0000313" key="2">
    <source>
        <dbReference type="Proteomes" id="UP000676601"/>
    </source>
</evidence>
<evidence type="ECO:0000313" key="1">
    <source>
        <dbReference type="EMBL" id="GIO56845.1"/>
    </source>
</evidence>
<keyword evidence="2" id="KW-1185">Reference proteome</keyword>
<reference evidence="1 2" key="1">
    <citation type="submission" date="2021-03" db="EMBL/GenBank/DDBJ databases">
        <title>Antimicrobial resistance genes in bacteria isolated from Japanese honey, and their potential for conferring macrolide and lincosamide resistance in the American foulbrood pathogen Paenibacillus larvae.</title>
        <authorList>
            <person name="Okamoto M."/>
            <person name="Kumagai M."/>
            <person name="Kanamori H."/>
            <person name="Takamatsu D."/>
        </authorList>
    </citation>
    <scope>NUCLEOTIDE SEQUENCE [LARGE SCALE GENOMIC DNA]</scope>
    <source>
        <strain evidence="1 2">J21TS7</strain>
    </source>
</reference>
<dbReference type="Proteomes" id="UP000676601">
    <property type="component" value="Unassembled WGS sequence"/>
</dbReference>
<proteinExistence type="predicted"/>
<dbReference type="RefSeq" id="WP_244879439.1">
    <property type="nucleotide sequence ID" value="NZ_BORU01000003.1"/>
</dbReference>
<name>A0ABQ4LKC5_9BACL</name>
<protein>
    <submittedName>
        <fullName evidence="1">Uncharacterized protein</fullName>
    </submittedName>
</protein>
<comment type="caution">
    <text evidence="1">The sequence shown here is derived from an EMBL/GenBank/DDBJ whole genome shotgun (WGS) entry which is preliminary data.</text>
</comment>
<organism evidence="1 2">
    <name type="scientific">Paenibacillus cineris</name>
    <dbReference type="NCBI Taxonomy" id="237530"/>
    <lineage>
        <taxon>Bacteria</taxon>
        <taxon>Bacillati</taxon>
        <taxon>Bacillota</taxon>
        <taxon>Bacilli</taxon>
        <taxon>Bacillales</taxon>
        <taxon>Paenibacillaceae</taxon>
        <taxon>Paenibacillus</taxon>
    </lineage>
</organism>
<dbReference type="EMBL" id="BORU01000003">
    <property type="protein sequence ID" value="GIO56845.1"/>
    <property type="molecule type" value="Genomic_DNA"/>
</dbReference>
<gene>
    <name evidence="1" type="ORF">J21TS7_51630</name>
</gene>